<name>A0A8J8NYK3_HALGN</name>
<evidence type="ECO:0000313" key="3">
    <source>
        <dbReference type="Proteomes" id="UP000785679"/>
    </source>
</evidence>
<feature type="compositionally biased region" description="Basic residues" evidence="1">
    <location>
        <begin position="406"/>
        <end position="415"/>
    </location>
</feature>
<feature type="compositionally biased region" description="Polar residues" evidence="1">
    <location>
        <begin position="60"/>
        <end position="78"/>
    </location>
</feature>
<keyword evidence="3" id="KW-1185">Reference proteome</keyword>
<dbReference type="Proteomes" id="UP000785679">
    <property type="component" value="Unassembled WGS sequence"/>
</dbReference>
<comment type="caution">
    <text evidence="2">The sequence shown here is derived from an EMBL/GenBank/DDBJ whole genome shotgun (WGS) entry which is preliminary data.</text>
</comment>
<feature type="compositionally biased region" description="Acidic residues" evidence="1">
    <location>
        <begin position="420"/>
        <end position="429"/>
    </location>
</feature>
<dbReference type="OrthoDB" id="10689176at2759"/>
<gene>
    <name evidence="2" type="ORF">FGO68_gene1214</name>
</gene>
<feature type="region of interest" description="Disordered" evidence="1">
    <location>
        <begin position="778"/>
        <end position="797"/>
    </location>
</feature>
<sequence>MMKSECLMCLLQQQMGNNRSRSLNCCGSDKLKKDPSQQSQQPYFMTDEMYQYQMSLNNSNASGRNLAQNFHPYYNSSESPAQYHQVQSQQSQNNFRGIQRKYPANNSRQNTKMQGSTHQKPSKSQSHHQTPQKIPKQQEISQGFDVLYGGGSAQQLRRRRLSSNTKAQQIRQRQDLTYFLTLQNLNRFNPAQLVLAKFEYYEDIQSLVRGIEFATDDSDGEEALIENLLAVIETEKREHHQILVCMFQFFTLVEILRLSRVNRKLYIVSGDTQMLRKNYMRGNERRGSQQQRGGNMRKTVGNHPEEYIYQVVANASQKRSKNFESSQGRNRIDLRSIAMSDHQSQGGNKYDIILDRRGMRAELQNQFFALNSSKGSSSAQLSIGPPSNWYHSNHGENEKQAFQRHVSNKSKRRKKHADDNESEYGDEMPDSARMHSEQGEGNYDTNNLRAAALFFQQQRRTAFSLKPRNAPLFAQNAIENLPVKIQDSEHRSGGRNNSGGLPVYNNQLRQLNRVDQLSNQSNPFGFQSSRRGGSIIEERPAIIRRAPVVEQSQESMIRQINAYVRRSNHQDETQPAYFRRATFDKKESNAAPPSGKGGNSVKSSQDEGSLALFSQRTPSFVQKMRESIMSHKSNMLANSGSKGEDYLNKQTQQRNKNGSKIFQSRESIPEIPLPLGQIQQDYKSIIHPISSKHQGQSNISIKDFLNIKLCEGAVLTVQTPGGTKATIMPMNQAQQRTHKKHDSKQFSSLFLEKVQNANEERKQNVKQLHPYLQQSSAAINPVSGDSPSPHPSKKNSSAPIYIEDFSSIQPDNNKPIRSLRDSSFFLSEEKNSEILKEEAGTLVKSTIKDVTFQSSGDQQPKATEMKVTARKLLKAKIVQASKAPSQIILENPKE</sequence>
<feature type="compositionally biased region" description="Polar residues" evidence="1">
    <location>
        <begin position="104"/>
        <end position="132"/>
    </location>
</feature>
<evidence type="ECO:0000256" key="1">
    <source>
        <dbReference type="SAM" id="MobiDB-lite"/>
    </source>
</evidence>
<feature type="region of interest" description="Disordered" evidence="1">
    <location>
        <begin position="583"/>
        <end position="608"/>
    </location>
</feature>
<proteinExistence type="predicted"/>
<organism evidence="2 3">
    <name type="scientific">Halteria grandinella</name>
    <dbReference type="NCBI Taxonomy" id="5974"/>
    <lineage>
        <taxon>Eukaryota</taxon>
        <taxon>Sar</taxon>
        <taxon>Alveolata</taxon>
        <taxon>Ciliophora</taxon>
        <taxon>Intramacronucleata</taxon>
        <taxon>Spirotrichea</taxon>
        <taxon>Stichotrichia</taxon>
        <taxon>Sporadotrichida</taxon>
        <taxon>Halteriidae</taxon>
        <taxon>Halteria</taxon>
    </lineage>
</organism>
<feature type="compositionally biased region" description="Low complexity" evidence="1">
    <location>
        <begin position="79"/>
        <end position="92"/>
    </location>
</feature>
<protein>
    <submittedName>
        <fullName evidence="2">Uncharacterized protein</fullName>
    </submittedName>
</protein>
<feature type="region of interest" description="Disordered" evidence="1">
    <location>
        <begin position="374"/>
        <end position="443"/>
    </location>
</feature>
<dbReference type="AlphaFoldDB" id="A0A8J8NYK3"/>
<evidence type="ECO:0000313" key="2">
    <source>
        <dbReference type="EMBL" id="TNV83623.1"/>
    </source>
</evidence>
<accession>A0A8J8NYK3</accession>
<feature type="region of interest" description="Disordered" evidence="1">
    <location>
        <begin position="280"/>
        <end position="300"/>
    </location>
</feature>
<dbReference type="EMBL" id="RRYP01003641">
    <property type="protein sequence ID" value="TNV83623.1"/>
    <property type="molecule type" value="Genomic_DNA"/>
</dbReference>
<reference evidence="2" key="1">
    <citation type="submission" date="2019-06" db="EMBL/GenBank/DDBJ databases">
        <authorList>
            <person name="Zheng W."/>
        </authorList>
    </citation>
    <scope>NUCLEOTIDE SEQUENCE</scope>
    <source>
        <strain evidence="2">QDHG01</strain>
    </source>
</reference>
<feature type="region of interest" description="Disordered" evidence="1">
    <location>
        <begin position="60"/>
        <end position="137"/>
    </location>
</feature>